<gene>
    <name evidence="2" type="ORF">TRUGW13939_04539</name>
</gene>
<feature type="compositionally biased region" description="Basic and acidic residues" evidence="1">
    <location>
        <begin position="48"/>
        <end position="58"/>
    </location>
</feature>
<feature type="compositionally biased region" description="Low complexity" evidence="1">
    <location>
        <begin position="189"/>
        <end position="208"/>
    </location>
</feature>
<accession>A0A7H8QTY7</accession>
<evidence type="ECO:0000313" key="3">
    <source>
        <dbReference type="Proteomes" id="UP000509510"/>
    </source>
</evidence>
<feature type="compositionally biased region" description="Polar residues" evidence="1">
    <location>
        <begin position="301"/>
        <end position="310"/>
    </location>
</feature>
<dbReference type="RefSeq" id="XP_035343605.1">
    <property type="nucleotide sequence ID" value="XM_035487712.1"/>
</dbReference>
<dbReference type="KEGG" id="trg:TRUGW13939_04539"/>
<reference evidence="3" key="1">
    <citation type="submission" date="2020-06" db="EMBL/GenBank/DDBJ databases">
        <title>A chromosome-scale genome assembly of Talaromyces rugulosus W13939.</title>
        <authorList>
            <person name="Wang B."/>
            <person name="Guo L."/>
            <person name="Ye K."/>
            <person name="Wang L."/>
        </authorList>
    </citation>
    <scope>NUCLEOTIDE SEQUENCE [LARGE SCALE GENOMIC DNA]</scope>
    <source>
        <strain evidence="3">W13939</strain>
    </source>
</reference>
<sequence>MAARQDRPAPSLPSPPAPSAPAHHGRGFSFGGKSDKSHRSDASGNKHSYQESHEEKVRRSLQTKADPTLAMSEAQPAVVALEKSNLASLRETQYKDQFGNVITDPDRSNPTRPRFERPLDTIRSFEAAIDGSYSNRRMSYVTDAPTNSRPGSYYGGHGGYGSNNYSDAYNGRGPNSRPESYVDYGGSNGYNNGHNGYNNGHSGHYPYNQHGQRSGRPRYSQHVNPDYGNGTFYPNSTYQRSNDNVTAGSGSANTDQWGNSTDPSSVNSSFDRLQQQQAHQKQEYQRPGETYGFNGFGGSPQIESSIQLNQAPPPPVHRQSNLNGYSNQGLPPAPPSKDVNASTKRPSLRKPVNSASPAAASSSKRTSWFKRRFSKND</sequence>
<feature type="region of interest" description="Disordered" evidence="1">
    <location>
        <begin position="97"/>
        <end position="116"/>
    </location>
</feature>
<dbReference type="EMBL" id="CP055899">
    <property type="protein sequence ID" value="QKX57427.1"/>
    <property type="molecule type" value="Genomic_DNA"/>
</dbReference>
<evidence type="ECO:0000313" key="2">
    <source>
        <dbReference type="EMBL" id="QKX57427.1"/>
    </source>
</evidence>
<name>A0A7H8QTY7_TALRU</name>
<feature type="region of interest" description="Disordered" evidence="1">
    <location>
        <begin position="165"/>
        <end position="377"/>
    </location>
</feature>
<feature type="region of interest" description="Disordered" evidence="1">
    <location>
        <begin position="1"/>
        <end position="73"/>
    </location>
</feature>
<keyword evidence="3" id="KW-1185">Reference proteome</keyword>
<organism evidence="2 3">
    <name type="scientific">Talaromyces rugulosus</name>
    <name type="common">Penicillium rugulosum</name>
    <dbReference type="NCBI Taxonomy" id="121627"/>
    <lineage>
        <taxon>Eukaryota</taxon>
        <taxon>Fungi</taxon>
        <taxon>Dikarya</taxon>
        <taxon>Ascomycota</taxon>
        <taxon>Pezizomycotina</taxon>
        <taxon>Eurotiomycetes</taxon>
        <taxon>Eurotiomycetidae</taxon>
        <taxon>Eurotiales</taxon>
        <taxon>Trichocomaceae</taxon>
        <taxon>Talaromyces</taxon>
        <taxon>Talaromyces sect. Islandici</taxon>
    </lineage>
</organism>
<protein>
    <recommendedName>
        <fullName evidence="4">DUF2406 domain-containing protein</fullName>
    </recommendedName>
</protein>
<dbReference type="AlphaFoldDB" id="A0A7H8QTY7"/>
<feature type="compositionally biased region" description="Polar residues" evidence="1">
    <location>
        <begin position="232"/>
        <end position="273"/>
    </location>
</feature>
<feature type="compositionally biased region" description="Basic and acidic residues" evidence="1">
    <location>
        <begin position="104"/>
        <end position="116"/>
    </location>
</feature>
<dbReference type="PANTHER" id="PTHR28186">
    <property type="entry name" value="MEIOTICALLY UP-REGULATED GENE 9 PROTEIN"/>
    <property type="match status" value="1"/>
</dbReference>
<dbReference type="OrthoDB" id="5330253at2759"/>
<dbReference type="Proteomes" id="UP000509510">
    <property type="component" value="Chromosome II"/>
</dbReference>
<feature type="compositionally biased region" description="Pro residues" evidence="1">
    <location>
        <begin position="10"/>
        <end position="19"/>
    </location>
</feature>
<dbReference type="InterPro" id="IPR018809">
    <property type="entry name" value="DUF2406"/>
</dbReference>
<feature type="compositionally biased region" description="Polar residues" evidence="1">
    <location>
        <begin position="318"/>
        <end position="329"/>
    </location>
</feature>
<evidence type="ECO:0000256" key="1">
    <source>
        <dbReference type="SAM" id="MobiDB-lite"/>
    </source>
</evidence>
<dbReference type="GeneID" id="55992040"/>
<feature type="compositionally biased region" description="Low complexity" evidence="1">
    <location>
        <begin position="354"/>
        <end position="363"/>
    </location>
</feature>
<proteinExistence type="predicted"/>
<dbReference type="PANTHER" id="PTHR28186:SF1">
    <property type="entry name" value="MEIOTICALLY UP-REGULATED GENE 9 PROTEIN"/>
    <property type="match status" value="1"/>
</dbReference>
<evidence type="ECO:0008006" key="4">
    <source>
        <dbReference type="Google" id="ProtNLM"/>
    </source>
</evidence>
<feature type="compositionally biased region" description="Basic residues" evidence="1">
    <location>
        <begin position="367"/>
        <end position="377"/>
    </location>
</feature>
<dbReference type="Pfam" id="PF10295">
    <property type="entry name" value="DUF2406"/>
    <property type="match status" value="1"/>
</dbReference>